<evidence type="ECO:0000256" key="1">
    <source>
        <dbReference type="SAM" id="MobiDB-lite"/>
    </source>
</evidence>
<evidence type="ECO:0000313" key="3">
    <source>
        <dbReference type="Proteomes" id="UP000515204"/>
    </source>
</evidence>
<dbReference type="GeneID" id="106743975"/>
<dbReference type="RefSeq" id="XP_014473823.1">
    <property type="nucleotide sequence ID" value="XM_014618337.1"/>
</dbReference>
<gene>
    <name evidence="4" type="primary">LOC106743975</name>
</gene>
<organism evidence="3 4">
    <name type="scientific">Dinoponera quadriceps</name>
    <name type="common">South American ant</name>
    <dbReference type="NCBI Taxonomy" id="609295"/>
    <lineage>
        <taxon>Eukaryota</taxon>
        <taxon>Metazoa</taxon>
        <taxon>Ecdysozoa</taxon>
        <taxon>Arthropoda</taxon>
        <taxon>Hexapoda</taxon>
        <taxon>Insecta</taxon>
        <taxon>Pterygota</taxon>
        <taxon>Neoptera</taxon>
        <taxon>Endopterygota</taxon>
        <taxon>Hymenoptera</taxon>
        <taxon>Apocrita</taxon>
        <taxon>Aculeata</taxon>
        <taxon>Formicoidea</taxon>
        <taxon>Formicidae</taxon>
        <taxon>Ponerinae</taxon>
        <taxon>Ponerini</taxon>
        <taxon>Dinoponera</taxon>
    </lineage>
</organism>
<dbReference type="OrthoDB" id="7700822at2759"/>
<accession>A0A6P3X694</accession>
<dbReference type="KEGG" id="dqu:106743975"/>
<reference evidence="4" key="1">
    <citation type="submission" date="2025-08" db="UniProtKB">
        <authorList>
            <consortium name="RefSeq"/>
        </authorList>
    </citation>
    <scope>IDENTIFICATION</scope>
</reference>
<dbReference type="Pfam" id="PF16012">
    <property type="entry name" value="DUF4780"/>
    <property type="match status" value="1"/>
</dbReference>
<protein>
    <submittedName>
        <fullName evidence="4">Uncharacterized protein LOC106743975</fullName>
    </submittedName>
</protein>
<dbReference type="Proteomes" id="UP000515204">
    <property type="component" value="Unplaced"/>
</dbReference>
<name>A0A6P3X694_DINQU</name>
<keyword evidence="3" id="KW-1185">Reference proteome</keyword>
<feature type="domain" description="DUF4780" evidence="2">
    <location>
        <begin position="82"/>
        <end position="248"/>
    </location>
</feature>
<dbReference type="InterPro" id="IPR031961">
    <property type="entry name" value="DUF4780"/>
</dbReference>
<dbReference type="AlphaFoldDB" id="A0A6P3X694"/>
<evidence type="ECO:0000259" key="2">
    <source>
        <dbReference type="Pfam" id="PF16012"/>
    </source>
</evidence>
<sequence>MSGNLWPQDTRNRKITCVRQGMRRQNLMGNKRSGEEPSTSNFSGVKYNKKTNVTSQTSFIIHRAEERQHRADYINFNISKIIRIAIAPVSYPDKRLKAQEIDRIKDVVLTRILCLAEGTKPPIFQKTYERDGVIIFDCMDNQTSAWLKSLMSEITFHDGTGLRLLRMNELPKRNQVVRFGVEKITIKDALQFLSIQNPGLSGEDWKFVGCTTFIQPCVTFIALIKSRNLRILRDVGFKPYCGLSRLHITPNCSYICCSEGMAKEFWTMNLT</sequence>
<proteinExistence type="predicted"/>
<feature type="region of interest" description="Disordered" evidence="1">
    <location>
        <begin position="24"/>
        <end position="46"/>
    </location>
</feature>
<evidence type="ECO:0000313" key="4">
    <source>
        <dbReference type="RefSeq" id="XP_014473823.1"/>
    </source>
</evidence>